<feature type="non-terminal residue" evidence="1">
    <location>
        <position position="1"/>
    </location>
</feature>
<gene>
    <name evidence="1" type="ORF">METZ01_LOCUS229927</name>
</gene>
<dbReference type="EMBL" id="UINC01056716">
    <property type="protein sequence ID" value="SVB77073.1"/>
    <property type="molecule type" value="Genomic_DNA"/>
</dbReference>
<reference evidence="1" key="1">
    <citation type="submission" date="2018-05" db="EMBL/GenBank/DDBJ databases">
        <authorList>
            <person name="Lanie J.A."/>
            <person name="Ng W.-L."/>
            <person name="Kazmierczak K.M."/>
            <person name="Andrzejewski T.M."/>
            <person name="Davidsen T.M."/>
            <person name="Wayne K.J."/>
            <person name="Tettelin H."/>
            <person name="Glass J.I."/>
            <person name="Rusch D."/>
            <person name="Podicherti R."/>
            <person name="Tsui H.-C.T."/>
            <person name="Winkler M.E."/>
        </authorList>
    </citation>
    <scope>NUCLEOTIDE SEQUENCE</scope>
</reference>
<proteinExistence type="predicted"/>
<dbReference type="AlphaFoldDB" id="A0A382GR63"/>
<protein>
    <submittedName>
        <fullName evidence="1">Uncharacterized protein</fullName>
    </submittedName>
</protein>
<accession>A0A382GR63</accession>
<evidence type="ECO:0000313" key="1">
    <source>
        <dbReference type="EMBL" id="SVB77073.1"/>
    </source>
</evidence>
<name>A0A382GR63_9ZZZZ</name>
<sequence>PQKPRIAGFFVYRQLESLDYLIALQ</sequence>
<organism evidence="1">
    <name type="scientific">marine metagenome</name>
    <dbReference type="NCBI Taxonomy" id="408172"/>
    <lineage>
        <taxon>unclassified sequences</taxon>
        <taxon>metagenomes</taxon>
        <taxon>ecological metagenomes</taxon>
    </lineage>
</organism>